<dbReference type="InterPro" id="IPR024516">
    <property type="entry name" value="Mce_C"/>
</dbReference>
<feature type="transmembrane region" description="Helical" evidence="1">
    <location>
        <begin position="12"/>
        <end position="33"/>
    </location>
</feature>
<feature type="domain" description="Mce/MlaD" evidence="2">
    <location>
        <begin position="42"/>
        <end position="116"/>
    </location>
</feature>
<comment type="caution">
    <text evidence="4">The sequence shown here is derived from an EMBL/GenBank/DDBJ whole genome shotgun (WGS) entry which is preliminary data.</text>
</comment>
<reference evidence="4" key="1">
    <citation type="submission" date="2020-10" db="EMBL/GenBank/DDBJ databases">
        <title>Diversity and distribution of actinomycetes associated with coral in the coast of Hainan.</title>
        <authorList>
            <person name="Li F."/>
        </authorList>
    </citation>
    <scope>NUCLEOTIDE SEQUENCE</scope>
    <source>
        <strain evidence="4">HNM0983</strain>
    </source>
</reference>
<gene>
    <name evidence="4" type="ORF">IQ251_04890</name>
</gene>
<dbReference type="Proteomes" id="UP000598360">
    <property type="component" value="Unassembled WGS sequence"/>
</dbReference>
<name>A0A929BA21_9PSEU</name>
<dbReference type="AlphaFoldDB" id="A0A929BA21"/>
<dbReference type="GO" id="GO:0005576">
    <property type="term" value="C:extracellular region"/>
    <property type="evidence" value="ECO:0007669"/>
    <property type="project" value="TreeGrafter"/>
</dbReference>
<keyword evidence="1" id="KW-0812">Transmembrane</keyword>
<keyword evidence="1" id="KW-0472">Membrane</keyword>
<evidence type="ECO:0000313" key="4">
    <source>
        <dbReference type="EMBL" id="MBE9373782.1"/>
    </source>
</evidence>
<evidence type="ECO:0000256" key="1">
    <source>
        <dbReference type="SAM" id="Phobius"/>
    </source>
</evidence>
<evidence type="ECO:0000259" key="3">
    <source>
        <dbReference type="Pfam" id="PF11887"/>
    </source>
</evidence>
<dbReference type="NCBIfam" id="TIGR00996">
    <property type="entry name" value="Mtu_fam_mce"/>
    <property type="match status" value="1"/>
</dbReference>
<dbReference type="InterPro" id="IPR005693">
    <property type="entry name" value="Mce"/>
</dbReference>
<keyword evidence="1" id="KW-1133">Transmembrane helix</keyword>
<dbReference type="InterPro" id="IPR003399">
    <property type="entry name" value="Mce/MlaD"/>
</dbReference>
<dbReference type="PANTHER" id="PTHR33371">
    <property type="entry name" value="INTERMEMBRANE PHOSPHOLIPID TRANSPORT SYSTEM BINDING PROTEIN MLAD-RELATED"/>
    <property type="match status" value="1"/>
</dbReference>
<accession>A0A929BA21</accession>
<dbReference type="PANTHER" id="PTHR33371:SF18">
    <property type="entry name" value="MCE-FAMILY PROTEIN MCE3C"/>
    <property type="match status" value="1"/>
</dbReference>
<dbReference type="EMBL" id="JADEYC010000007">
    <property type="protein sequence ID" value="MBE9373782.1"/>
    <property type="molecule type" value="Genomic_DNA"/>
</dbReference>
<sequence>MPVSARSGPRNPIVGGSIAAGAIIVLLLAALLVPGFAFHARTNEYTAEFENAVGLTVDTPVEVAGVPAGRVTDLQLAGDRVRVTFRLDDEQDLGTATRAAIKLRTALGTRFVQVQPAGPGTIDSTTPIPVQRTSVPYNLDDVGNRAVSTQEQLDVDGLRRMVDTLDDVAPEDGQLTGQALDGISSASQVLGKRQGQIQQLLDGTRTLTDSLLSQQDSLTSILGDARMLADVLNERRGVLRQLITDVHEITVQLDTLLADNEDVIGPLLDDLHEITDSLQRNDEAIGESLRQLGPASRHIANASGNGPWGDVSAPLGPIPDNVLCGAGLLEGCGL</sequence>
<evidence type="ECO:0000313" key="5">
    <source>
        <dbReference type="Proteomes" id="UP000598360"/>
    </source>
</evidence>
<dbReference type="PRINTS" id="PR01782">
    <property type="entry name" value="MCEVIRFACTOR"/>
</dbReference>
<feature type="domain" description="Mammalian cell entry C-terminal" evidence="3">
    <location>
        <begin position="122"/>
        <end position="305"/>
    </location>
</feature>
<proteinExistence type="predicted"/>
<protein>
    <submittedName>
        <fullName evidence="4">MCE family protein</fullName>
    </submittedName>
</protein>
<dbReference type="Pfam" id="PF11887">
    <property type="entry name" value="Mce4_CUP1"/>
    <property type="match status" value="1"/>
</dbReference>
<keyword evidence="5" id="KW-1185">Reference proteome</keyword>
<organism evidence="4 5">
    <name type="scientific">Saccharopolyspora montiporae</name>
    <dbReference type="NCBI Taxonomy" id="2781240"/>
    <lineage>
        <taxon>Bacteria</taxon>
        <taxon>Bacillati</taxon>
        <taxon>Actinomycetota</taxon>
        <taxon>Actinomycetes</taxon>
        <taxon>Pseudonocardiales</taxon>
        <taxon>Pseudonocardiaceae</taxon>
        <taxon>Saccharopolyspora</taxon>
    </lineage>
</organism>
<evidence type="ECO:0000259" key="2">
    <source>
        <dbReference type="Pfam" id="PF02470"/>
    </source>
</evidence>
<dbReference type="Pfam" id="PF02470">
    <property type="entry name" value="MlaD"/>
    <property type="match status" value="1"/>
</dbReference>
<dbReference type="InterPro" id="IPR052336">
    <property type="entry name" value="MlaD_Phospholipid_Transporter"/>
</dbReference>